<proteinExistence type="inferred from homology"/>
<reference evidence="8 9" key="1">
    <citation type="submission" date="2020-08" db="EMBL/GenBank/DDBJ databases">
        <title>Genomic Encyclopedia of Type Strains, Phase IV (KMG-IV): sequencing the most valuable type-strain genomes for metagenomic binning, comparative biology and taxonomic classification.</title>
        <authorList>
            <person name="Goeker M."/>
        </authorList>
    </citation>
    <scope>NUCLEOTIDE SEQUENCE [LARGE SCALE GENOMIC DNA]</scope>
    <source>
        <strain evidence="8 9">DSM 4731</strain>
    </source>
</reference>
<dbReference type="Gene3D" id="2.40.170.20">
    <property type="entry name" value="TonB-dependent receptor, beta-barrel domain"/>
    <property type="match status" value="1"/>
</dbReference>
<evidence type="ECO:0000256" key="3">
    <source>
        <dbReference type="ARBA" id="ARBA00023237"/>
    </source>
</evidence>
<keyword evidence="4" id="KW-0798">TonB box</keyword>
<dbReference type="NCBIfam" id="TIGR01782">
    <property type="entry name" value="TonB-Xanth-Caul"/>
    <property type="match status" value="1"/>
</dbReference>
<dbReference type="InterPro" id="IPR010104">
    <property type="entry name" value="TonB_rcpt_bac"/>
</dbReference>
<evidence type="ECO:0000259" key="6">
    <source>
        <dbReference type="Pfam" id="PF00593"/>
    </source>
</evidence>
<dbReference type="SUPFAM" id="SSF56935">
    <property type="entry name" value="Porins"/>
    <property type="match status" value="1"/>
</dbReference>
<dbReference type="InterPro" id="IPR037066">
    <property type="entry name" value="Plug_dom_sf"/>
</dbReference>
<evidence type="ECO:0000313" key="9">
    <source>
        <dbReference type="Proteomes" id="UP000527324"/>
    </source>
</evidence>
<protein>
    <submittedName>
        <fullName evidence="8">TonB-dependent receptor</fullName>
    </submittedName>
</protein>
<feature type="domain" description="TonB-dependent receptor plug" evidence="7">
    <location>
        <begin position="62"/>
        <end position="157"/>
    </location>
</feature>
<comment type="similarity">
    <text evidence="4">Belongs to the TonB-dependent receptor family.</text>
</comment>
<dbReference type="Gene3D" id="2.170.130.10">
    <property type="entry name" value="TonB-dependent receptor, plug domain"/>
    <property type="match status" value="1"/>
</dbReference>
<evidence type="ECO:0000313" key="8">
    <source>
        <dbReference type="EMBL" id="MBB5740468.1"/>
    </source>
</evidence>
<keyword evidence="9" id="KW-1185">Reference proteome</keyword>
<name>A0A7W9C7D3_9CAUL</name>
<dbReference type="AlphaFoldDB" id="A0A7W9C7D3"/>
<dbReference type="PANTHER" id="PTHR40980">
    <property type="entry name" value="PLUG DOMAIN-CONTAINING PROTEIN"/>
    <property type="match status" value="1"/>
</dbReference>
<feature type="signal peptide" evidence="5">
    <location>
        <begin position="1"/>
        <end position="24"/>
    </location>
</feature>
<dbReference type="InterPro" id="IPR012910">
    <property type="entry name" value="Plug_dom"/>
</dbReference>
<evidence type="ECO:0000256" key="2">
    <source>
        <dbReference type="ARBA" id="ARBA00023136"/>
    </source>
</evidence>
<sequence length="1055" mass="114943">MRIHKRPMVAALLASSALVAPAYAQTGAQTAEPAATQEPTEVGEIVVTGIRASQTQSINVKRNETALVDAISAEDIGKLPDVTVADALQRIAGIQIRRSAGEGSTVNIRGLPQVVTLLNGEQYLSPGNLGGAQPNLNDVPSQLMSSIVVFKSQDVSNALSGISGTIDLRTRRPMDFSYGTTVTGAAEYQTGERTRQDDYLINGLLNWRGDRMGVMVSGVLSNSNLGNNYAGSAGSLFGSNDWGGSGNAWFAPHGYEMFNRVVERERVGLNAAFQLDIEDGIRLTAEAFYTKQDEYNRAAGLNVSNRWSGLGWLTPTESTDTGLGWLDVEEYDVDAWWVNSFTVNRVTNNESKNFNLELDYDKGGPFTFNARAIKAEASLLSMNGQVQGDLSNWEYGSDRAFTLFRQAADRTRGTFYPASIAAMYPSSRYSNNVVGSQGGRYISPNPFGYGADPQLHIDTGGSKLAWSGFENNIVGGLGNVPLSQYMANLDSYTVGAYSSEGNQRNSSDLTVVRFDGSYEFQETPAFGFLTRVDAGVRHSAREVSITSFHLFSDFYAGQGAGNPAGCSAQWKAIDVVMDQTQCRSGEFVSNPGFNAALPVAATPSSCSNGVVANAPTCFQGYTVNRPTLLRENNNTYFLTDFGSVASGIPGVWVADPRDFDDPRAFQERVFGNAYDVIIPGNSYDVDLYEDSAYLNGAIEFGQLHGDVGVRYVRTELRARQNLTGETRAYGDTNNDVGDSISSRSYDDWLPTANLTYDFTDKLKLRAAYAKTMIPLDLGNYGGGVTISTADTPELQPGEAPDPTRPPVGVRRVTGATLGGTVELNPWRSTNYDLALEYYHGPATMFNAAIFRLDIESFVRRGTVACGAEYPDGDGVIRRCVDVNRPIQGEGGELQGIELGAKIGLSDFIDTPFWSDFGFDGSYTYSDSTSNDLALDGSELPFQDNSEQSLNAAVWYQGEKLQARVAWNYRTPRLNSTMGTTRDGQPVAIPIYQDTSQYVDVNVTYDVNDMVTVYANGSNVLGEIEEYYLEFKDGAQQFQARNEFEPRYTIGVRARF</sequence>
<dbReference type="RefSeq" id="WP_224764357.1">
    <property type="nucleotide sequence ID" value="NZ_CAJFZW010000023.1"/>
</dbReference>
<evidence type="ECO:0000256" key="1">
    <source>
        <dbReference type="ARBA" id="ARBA00004442"/>
    </source>
</evidence>
<accession>A0A7W9C7D3</accession>
<dbReference type="InterPro" id="IPR036942">
    <property type="entry name" value="Beta-barrel_TonB_sf"/>
</dbReference>
<evidence type="ECO:0000256" key="4">
    <source>
        <dbReference type="RuleBase" id="RU003357"/>
    </source>
</evidence>
<dbReference type="Pfam" id="PF07715">
    <property type="entry name" value="Plug"/>
    <property type="match status" value="1"/>
</dbReference>
<dbReference type="GO" id="GO:0009279">
    <property type="term" value="C:cell outer membrane"/>
    <property type="evidence" value="ECO:0007669"/>
    <property type="project" value="UniProtKB-SubCell"/>
</dbReference>
<dbReference type="Proteomes" id="UP000527324">
    <property type="component" value="Unassembled WGS sequence"/>
</dbReference>
<keyword evidence="3" id="KW-0998">Cell outer membrane</keyword>
<keyword evidence="8" id="KW-0675">Receptor</keyword>
<gene>
    <name evidence="8" type="ORF">GGQ93_002186</name>
</gene>
<keyword evidence="5" id="KW-0732">Signal</keyword>
<dbReference type="Pfam" id="PF00593">
    <property type="entry name" value="TonB_dep_Rec_b-barrel"/>
    <property type="match status" value="1"/>
</dbReference>
<dbReference type="EMBL" id="JACHOQ010000004">
    <property type="protein sequence ID" value="MBB5740468.1"/>
    <property type="molecule type" value="Genomic_DNA"/>
</dbReference>
<feature type="chain" id="PRO_5031173590" evidence="5">
    <location>
        <begin position="25"/>
        <end position="1055"/>
    </location>
</feature>
<keyword evidence="2 4" id="KW-0472">Membrane</keyword>
<comment type="caution">
    <text evidence="8">The sequence shown here is derived from an EMBL/GenBank/DDBJ whole genome shotgun (WGS) entry which is preliminary data.</text>
</comment>
<dbReference type="PANTHER" id="PTHR40980:SF3">
    <property type="entry name" value="TONB-DEPENDENT RECEPTOR-LIKE BETA-BARREL DOMAIN-CONTAINING PROTEIN"/>
    <property type="match status" value="1"/>
</dbReference>
<comment type="subcellular location">
    <subcellularLocation>
        <location evidence="1 4">Cell outer membrane</location>
    </subcellularLocation>
</comment>
<organism evidence="8 9">
    <name type="scientific">Brevundimonas aurantiaca</name>
    <dbReference type="NCBI Taxonomy" id="74316"/>
    <lineage>
        <taxon>Bacteria</taxon>
        <taxon>Pseudomonadati</taxon>
        <taxon>Pseudomonadota</taxon>
        <taxon>Alphaproteobacteria</taxon>
        <taxon>Caulobacterales</taxon>
        <taxon>Caulobacteraceae</taxon>
        <taxon>Brevundimonas</taxon>
    </lineage>
</organism>
<dbReference type="InterPro" id="IPR000531">
    <property type="entry name" value="Beta-barrel_TonB"/>
</dbReference>
<evidence type="ECO:0000256" key="5">
    <source>
        <dbReference type="SAM" id="SignalP"/>
    </source>
</evidence>
<feature type="domain" description="TonB-dependent receptor-like beta-barrel" evidence="6">
    <location>
        <begin position="461"/>
        <end position="1019"/>
    </location>
</feature>
<evidence type="ECO:0000259" key="7">
    <source>
        <dbReference type="Pfam" id="PF07715"/>
    </source>
</evidence>